<evidence type="ECO:0000256" key="2">
    <source>
        <dbReference type="ARBA" id="ARBA00022694"/>
    </source>
</evidence>
<comment type="similarity">
    <text evidence="1">Belongs to the tRNA pseudouridine synthase TruA family.</text>
</comment>
<accession>A0A8E2AVM9</accession>
<dbReference type="AlphaFoldDB" id="A0A8E2AVM9"/>
<evidence type="ECO:0000256" key="3">
    <source>
        <dbReference type="ARBA" id="ARBA00023235"/>
    </source>
</evidence>
<feature type="region of interest" description="Disordered" evidence="4">
    <location>
        <begin position="351"/>
        <end position="374"/>
    </location>
</feature>
<dbReference type="OrthoDB" id="25767at2759"/>
<name>A0A8E2AVM9_9APHY</name>
<dbReference type="SUPFAM" id="SSF55120">
    <property type="entry name" value="Pseudouridine synthase"/>
    <property type="match status" value="1"/>
</dbReference>
<dbReference type="InterPro" id="IPR020094">
    <property type="entry name" value="TruA/RsuA/RluB/E/F_N"/>
</dbReference>
<feature type="domain" description="Pseudouridine synthase I TruA alpha/beta" evidence="5">
    <location>
        <begin position="267"/>
        <end position="393"/>
    </location>
</feature>
<dbReference type="HAMAP" id="MF_00171">
    <property type="entry name" value="TruA"/>
    <property type="match status" value="1"/>
</dbReference>
<gene>
    <name evidence="6" type="ORF">OBBRIDRAFT_54660</name>
</gene>
<reference evidence="6 7" key="1">
    <citation type="submission" date="2016-07" db="EMBL/GenBank/DDBJ databases">
        <title>Draft genome of the white-rot fungus Obba rivulosa 3A-2.</title>
        <authorList>
            <consortium name="DOE Joint Genome Institute"/>
            <person name="Miettinen O."/>
            <person name="Riley R."/>
            <person name="Acob R."/>
            <person name="Barry K."/>
            <person name="Cullen D."/>
            <person name="De Vries R."/>
            <person name="Hainaut M."/>
            <person name="Hatakka A."/>
            <person name="Henrissat B."/>
            <person name="Hilden K."/>
            <person name="Kuo R."/>
            <person name="Labutti K."/>
            <person name="Lipzen A."/>
            <person name="Makela M.R."/>
            <person name="Sandor L."/>
            <person name="Spatafora J.W."/>
            <person name="Grigoriev I.V."/>
            <person name="Hibbett D.S."/>
        </authorList>
    </citation>
    <scope>NUCLEOTIDE SEQUENCE [LARGE SCALE GENOMIC DNA]</scope>
    <source>
        <strain evidence="6 7">3A-2</strain>
    </source>
</reference>
<dbReference type="PANTHER" id="PTHR11142:SF5">
    <property type="entry name" value="TRNA PSEUDOURIDINE(38_39) SYNTHASE"/>
    <property type="match status" value="1"/>
</dbReference>
<dbReference type="Gene3D" id="3.30.70.580">
    <property type="entry name" value="Pseudouridine synthase I, catalytic domain, N-terminal subdomain"/>
    <property type="match status" value="1"/>
</dbReference>
<keyword evidence="3" id="KW-0413">Isomerase</keyword>
<dbReference type="EMBL" id="KV722439">
    <property type="protein sequence ID" value="OCH88934.1"/>
    <property type="molecule type" value="Genomic_DNA"/>
</dbReference>
<dbReference type="InterPro" id="IPR020103">
    <property type="entry name" value="PsdUridine_synth_cat_dom_sf"/>
</dbReference>
<dbReference type="GO" id="GO:1990481">
    <property type="term" value="P:mRNA pseudouridine synthesis"/>
    <property type="evidence" value="ECO:0007669"/>
    <property type="project" value="TreeGrafter"/>
</dbReference>
<keyword evidence="2" id="KW-0819">tRNA processing</keyword>
<dbReference type="InterPro" id="IPR020097">
    <property type="entry name" value="PsdUridine_synth_TruA_a/b_dom"/>
</dbReference>
<dbReference type="GO" id="GO:0031119">
    <property type="term" value="P:tRNA pseudouridine synthesis"/>
    <property type="evidence" value="ECO:0007669"/>
    <property type="project" value="TreeGrafter"/>
</dbReference>
<keyword evidence="7" id="KW-1185">Reference proteome</keyword>
<dbReference type="GO" id="GO:0003723">
    <property type="term" value="F:RNA binding"/>
    <property type="evidence" value="ECO:0007669"/>
    <property type="project" value="InterPro"/>
</dbReference>
<sequence length="531" mass="58518">MPNGYSLRFLRLGYFSRIMSGSTSYDSWTREELIARLRHVDVHSQKPNAAPKPLRHVQKPFDFSAHPRRKIALRFSYNGSEYGGLEAQKTPTPLPTVEGVLYEALVHTKLIDPSGGMEGCGWEKCGRTDKGVSAAGQVISLWVRSALGEAKTDADTEAVTSTVTESSITEASQPLAAAENVTGLDGDLALMGDWDEPPTSNSLPPPTKPATELNYVALLNNVLPLTVRINAWSPVAPDFSARFSCRYRHYKYFFTPHGLDLDAMRDAASRLVGEHDFRNLCKVDPQKQLTSFVRRILSAEINPATPQKDDIYVLDLKGYAFLYNQVRHIMAILFLVGTRLEHPSVVDALLNVDPANPKPPSRENESPPPVVESKPEYQMAQPFPLMLWDCGYDPAVVQWQGGPGGVDTNGGVSTPKQASGNLYEQLHSLYERSLVQTALDLHFLRAAEPFHAPPPQYLPVGHPDSAPIAQNTTLSIPTGAGAYSRTSSYVPLLQRKRGDLPDVINERWRLGKGAKRIAARKATTEPDDADE</sequence>
<dbReference type="InterPro" id="IPR001406">
    <property type="entry name" value="PsdUridine_synth_TruA"/>
</dbReference>
<dbReference type="Gene3D" id="3.30.70.660">
    <property type="entry name" value="Pseudouridine synthase I, catalytic domain, C-terminal subdomain"/>
    <property type="match status" value="1"/>
</dbReference>
<organism evidence="6 7">
    <name type="scientific">Obba rivulosa</name>
    <dbReference type="NCBI Taxonomy" id="1052685"/>
    <lineage>
        <taxon>Eukaryota</taxon>
        <taxon>Fungi</taxon>
        <taxon>Dikarya</taxon>
        <taxon>Basidiomycota</taxon>
        <taxon>Agaricomycotina</taxon>
        <taxon>Agaricomycetes</taxon>
        <taxon>Polyporales</taxon>
        <taxon>Gelatoporiaceae</taxon>
        <taxon>Obba</taxon>
    </lineage>
</organism>
<dbReference type="GO" id="GO:0005634">
    <property type="term" value="C:nucleus"/>
    <property type="evidence" value="ECO:0007669"/>
    <property type="project" value="TreeGrafter"/>
</dbReference>
<protein>
    <submittedName>
        <fullName evidence="6">tRNA pseudouridine synthase</fullName>
    </submittedName>
</protein>
<dbReference type="GO" id="GO:0005737">
    <property type="term" value="C:cytoplasm"/>
    <property type="evidence" value="ECO:0007669"/>
    <property type="project" value="TreeGrafter"/>
</dbReference>
<evidence type="ECO:0000313" key="6">
    <source>
        <dbReference type="EMBL" id="OCH88934.1"/>
    </source>
</evidence>
<proteinExistence type="inferred from homology"/>
<evidence type="ECO:0000256" key="1">
    <source>
        <dbReference type="ARBA" id="ARBA00009375"/>
    </source>
</evidence>
<evidence type="ECO:0000256" key="4">
    <source>
        <dbReference type="SAM" id="MobiDB-lite"/>
    </source>
</evidence>
<evidence type="ECO:0000313" key="7">
    <source>
        <dbReference type="Proteomes" id="UP000250043"/>
    </source>
</evidence>
<dbReference type="Pfam" id="PF01416">
    <property type="entry name" value="PseudoU_synth_1"/>
    <property type="match status" value="1"/>
</dbReference>
<dbReference type="GO" id="GO:0009982">
    <property type="term" value="F:pseudouridine synthase activity"/>
    <property type="evidence" value="ECO:0007669"/>
    <property type="project" value="InterPro"/>
</dbReference>
<dbReference type="InterPro" id="IPR020095">
    <property type="entry name" value="PsdUridine_synth_TruA_C"/>
</dbReference>
<dbReference type="Proteomes" id="UP000250043">
    <property type="component" value="Unassembled WGS sequence"/>
</dbReference>
<evidence type="ECO:0000259" key="5">
    <source>
        <dbReference type="Pfam" id="PF01416"/>
    </source>
</evidence>
<dbReference type="PANTHER" id="PTHR11142">
    <property type="entry name" value="PSEUDOURIDYLATE SYNTHASE"/>
    <property type="match status" value="1"/>
</dbReference>